<dbReference type="Proteomes" id="UP000270834">
    <property type="component" value="Unassembled WGS sequence"/>
</dbReference>
<reference evidence="11" key="13">
    <citation type="submission" date="2023-10" db="EMBL/GenBank/DDBJ databases">
        <title>Pathogen: clinical or host-associated sample.</title>
        <authorList>
            <person name="Hergert J."/>
            <person name="Casey R."/>
            <person name="Wagner J."/>
            <person name="Young E.L."/>
            <person name="Oakeson K.F."/>
        </authorList>
    </citation>
    <scope>NUCLEOTIDE SEQUENCE</scope>
    <source>
        <strain evidence="11">2021CK-01020</strain>
    </source>
</reference>
<dbReference type="PATRIC" id="fig|287.1477.peg.2411"/>
<gene>
    <name evidence="8" type="ORF">ALP65_00289</name>
    <name evidence="6" type="ORF">CAZ10_13535</name>
    <name evidence="2" type="ORF">CCBH4851_00047</name>
    <name evidence="7" type="ORF">DT376_16100</name>
    <name evidence="10" type="ORF">DY940_21145</name>
    <name evidence="4" type="ORF">GNQ48_19875</name>
    <name evidence="5" type="ORF">GUL26_10420</name>
    <name evidence="9" type="ORF">IPC1295_26795</name>
    <name evidence="11" type="ORF">L4V69_17490</name>
    <name evidence="3" type="ORF">PAERUG_P19_London_7_VIM_2_05_10_01136</name>
</gene>
<evidence type="ECO:0000313" key="6">
    <source>
        <dbReference type="EMBL" id="OTI61722.1"/>
    </source>
</evidence>
<evidence type="ECO:0000313" key="11">
    <source>
        <dbReference type="EMBL" id="WOS80876.1"/>
    </source>
</evidence>
<dbReference type="SMR" id="A0A080VCQ7"/>
<dbReference type="Proteomes" id="UP001297540">
    <property type="component" value="Chromosome"/>
</dbReference>
<dbReference type="EMBL" id="KT454971">
    <property type="protein sequence ID" value="ALI58753.1"/>
    <property type="molecule type" value="Genomic_DNA"/>
</dbReference>
<dbReference type="Proteomes" id="UP000045039">
    <property type="component" value="Unassembled WGS sequence"/>
</dbReference>
<dbReference type="Proteomes" id="UP000433532">
    <property type="component" value="Unassembled WGS sequence"/>
</dbReference>
<dbReference type="GeneID" id="77220984"/>
<reference evidence="7 14" key="6">
    <citation type="submission" date="2018-07" db="EMBL/GenBank/DDBJ databases">
        <title>Mechanisms of high-level aminoglycoside resistance among Gram-negative pathogens in Brazil.</title>
        <authorList>
            <person name="Ballaben A.S."/>
            <person name="Darini A.L.C."/>
            <person name="Doi Y."/>
        </authorList>
    </citation>
    <scope>NUCLEOTIDE SEQUENCE [LARGE SCALE GENOMIC DNA]</scope>
    <source>
        <strain evidence="7 14">B2-305</strain>
    </source>
</reference>
<reference evidence="11" key="12">
    <citation type="submission" date="2023-06" db="EMBL/GenBank/DDBJ databases">
        <authorList>
            <consortium name="Clinical and Environmental Microbiology Branch: Whole genome sequencing antimicrobial resistance pathogens in the healthcare setting"/>
        </authorList>
    </citation>
    <scope>NUCLEOTIDE SEQUENCE</scope>
    <source>
        <strain evidence="11">2021CK-01020</strain>
    </source>
</reference>
<reference evidence="3" key="2">
    <citation type="submission" date="2015-06" db="EMBL/GenBank/DDBJ databases">
        <authorList>
            <person name="Radhakrishnan R."/>
            <person name="Underwood A."/>
            <person name="Al-Shahib A."/>
        </authorList>
    </citation>
    <scope>NUCLEOTIDE SEQUENCE</scope>
    <source>
        <strain evidence="3">P19_London_7_VIM_2_05_10</strain>
    </source>
</reference>
<evidence type="ECO:0000256" key="1">
    <source>
        <dbReference type="SAM" id="Phobius"/>
    </source>
</evidence>
<evidence type="ECO:0000313" key="5">
    <source>
        <dbReference type="EMBL" id="MZZ12661.1"/>
    </source>
</evidence>
<proteinExistence type="predicted"/>
<evidence type="ECO:0000313" key="17">
    <source>
        <dbReference type="Proteomes" id="UP000284767"/>
    </source>
</evidence>
<dbReference type="AlphaFoldDB" id="A0A080VCQ7"/>
<dbReference type="Proteomes" id="UP000194857">
    <property type="component" value="Unassembled WGS sequence"/>
</dbReference>
<evidence type="ECO:0000313" key="7">
    <source>
        <dbReference type="EMBL" id="RCI73862.1"/>
    </source>
</evidence>
<dbReference type="Proteomes" id="UP000253594">
    <property type="component" value="Unassembled WGS sequence"/>
</dbReference>
<dbReference type="EMBL" id="RXTL01000027">
    <property type="protein sequence ID" value="RTS43458.1"/>
    <property type="molecule type" value="Genomic_DNA"/>
</dbReference>
<dbReference type="EMBL" id="RBSQ01001020">
    <property type="protein sequence ID" value="RMS49053.1"/>
    <property type="molecule type" value="Genomic_DNA"/>
</dbReference>
<feature type="transmembrane region" description="Helical" evidence="1">
    <location>
        <begin position="6"/>
        <end position="22"/>
    </location>
</feature>
<dbReference type="EMBL" id="CVVU01000047">
    <property type="protein sequence ID" value="CRO23739.1"/>
    <property type="molecule type" value="Genomic_DNA"/>
</dbReference>
<reference evidence="12" key="1">
    <citation type="submission" date="2015-06" db="EMBL/GenBank/DDBJ databases">
        <authorList>
            <person name="Radhakrishnan Rajesh"/>
            <person name="Underwood Anthony"/>
            <person name="Al-Shahib Ali"/>
        </authorList>
    </citation>
    <scope>NUCLEOTIDE SEQUENCE [LARGE SCALE GENOMIC DNA]</scope>
    <source>
        <strain evidence="12">P19_London_7_VIM_2_05_10</strain>
    </source>
</reference>
<keyword evidence="1" id="KW-1133">Transmembrane helix</keyword>
<reference evidence="4 18" key="10">
    <citation type="submission" date="2019-11" db="EMBL/GenBank/DDBJ databases">
        <title>Genomes of ocular Pseudomonas aeruginosa isolates.</title>
        <authorList>
            <person name="Khan M."/>
            <person name="Rice S.A."/>
            <person name="Willcox M.D.P."/>
            <person name="Stapleton F."/>
        </authorList>
    </citation>
    <scope>NUCLEOTIDE SEQUENCE [LARGE SCALE GENOMIC DNA]</scope>
    <source>
        <strain evidence="4 18">PA221</strain>
    </source>
</reference>
<reference evidence="2" key="3">
    <citation type="submission" date="2015-08" db="EMBL/GenBank/DDBJ databases">
        <title>Pseudomonas aeruginosa strain CCBH4851 chromosome region.</title>
        <authorList>
            <person name="Silveira M.C."/>
            <person name="Carvalho-Assef A.P.D."/>
            <person name="Albano R.M."/>
        </authorList>
    </citation>
    <scope>NUCLEOTIDE SEQUENCE</scope>
    <source>
        <strain evidence="2">CCBH4851</strain>
    </source>
</reference>
<reference evidence="8 15" key="7">
    <citation type="submission" date="2018-08" db="EMBL/GenBank/DDBJ databases">
        <title>Recombination of ecologically and evolutionarily significant loci maintains genetic cohesion in the Pseudomonas syringae species complex.</title>
        <authorList>
            <person name="Dillon M."/>
            <person name="Thakur S."/>
            <person name="Almeida R.N.D."/>
            <person name="Weir B.S."/>
            <person name="Guttman D.S."/>
        </authorList>
    </citation>
    <scope>NUCLEOTIDE SEQUENCE [LARGE SCALE GENOMIC DNA]</scope>
    <source>
        <strain evidence="8 15">ICMP 7846</strain>
    </source>
</reference>
<evidence type="ECO:0000313" key="16">
    <source>
        <dbReference type="Proteomes" id="UP000276985"/>
    </source>
</evidence>
<dbReference type="Proteomes" id="UP000284767">
    <property type="component" value="Unassembled WGS sequence"/>
</dbReference>
<accession>A0A1S1C9M2</accession>
<dbReference type="EMBL" id="NFFZ01000006">
    <property type="protein sequence ID" value="OTI61722.1"/>
    <property type="molecule type" value="Genomic_DNA"/>
</dbReference>
<protein>
    <submittedName>
        <fullName evidence="6">Uncharacterized protein</fullName>
    </submittedName>
</protein>
<reference evidence="6 13" key="4">
    <citation type="submission" date="2017-05" db="EMBL/GenBank/DDBJ databases">
        <authorList>
            <person name="Song R."/>
            <person name="Chenine A.L."/>
            <person name="Ruprecht R.M."/>
        </authorList>
    </citation>
    <scope>NUCLEOTIDE SEQUENCE [LARGE SCALE GENOMIC DNA]</scope>
    <source>
        <strain evidence="6 13">S567_C10_BS</strain>
    </source>
</reference>
<sequence>MDSYGVTFAIIVLGMLFIGTGFTKRDTPFGLFLMWVGVICMLAIISYRIYIATHY</sequence>
<evidence type="ECO:0000313" key="4">
    <source>
        <dbReference type="EMBL" id="MUI37269.1"/>
    </source>
</evidence>
<evidence type="ECO:0000313" key="8">
    <source>
        <dbReference type="EMBL" id="RMS49053.1"/>
    </source>
</evidence>
<reference evidence="9 17" key="5">
    <citation type="submission" date="2017-08" db="EMBL/GenBank/DDBJ databases">
        <authorList>
            <person name="Feschi L."/>
            <person name="Jeukens J."/>
            <person name="Emond-Rheault J.-G."/>
            <person name="Kukavica-Ibrulj I."/>
            <person name="Boyle B."/>
            <person name="Levesque R.C."/>
        </authorList>
    </citation>
    <scope>NUCLEOTIDE SEQUENCE [LARGE SCALE GENOMIC DNA]</scope>
    <source>
        <strain evidence="9 17">PA-W36</strain>
    </source>
</reference>
<reference evidence="9 17" key="9">
    <citation type="submission" date="2019-01" db="EMBL/GenBank/DDBJ databases">
        <title>The Pseudomonas aeruginosa pan-genome provides new insights on its population structure, horizontal gene transfer and pathogenicity.</title>
        <authorList>
            <person name="Freschi L."/>
            <person name="Vincent A.T."/>
            <person name="Jeukens J."/>
            <person name="Emond-Rheault J.-G."/>
            <person name="Kukavica-Ibrulj I."/>
            <person name="Dupont M.-J."/>
            <person name="Charette S.J."/>
            <person name="Boyle B."/>
            <person name="Levesque R.C."/>
        </authorList>
    </citation>
    <scope>NUCLEOTIDE SEQUENCE [LARGE SCALE GENOMIC DNA]</scope>
    <source>
        <strain evidence="9 17">PA-W36</strain>
    </source>
</reference>
<evidence type="ECO:0000313" key="9">
    <source>
        <dbReference type="EMBL" id="RPM07686.1"/>
    </source>
</evidence>
<keyword evidence="1" id="KW-0472">Membrane</keyword>
<evidence type="ECO:0000313" key="13">
    <source>
        <dbReference type="Proteomes" id="UP000194857"/>
    </source>
</evidence>
<keyword evidence="1" id="KW-0812">Transmembrane</keyword>
<evidence type="ECO:0000313" key="12">
    <source>
        <dbReference type="Proteomes" id="UP000045039"/>
    </source>
</evidence>
<dbReference type="EMBL" id="NSNE01000020">
    <property type="protein sequence ID" value="RPM07686.1"/>
    <property type="molecule type" value="Genomic_DNA"/>
</dbReference>
<evidence type="ECO:0000313" key="10">
    <source>
        <dbReference type="EMBL" id="RTS43458.1"/>
    </source>
</evidence>
<dbReference type="KEGG" id="paeb:NCGM1900_4028"/>
<evidence type="ECO:0000313" key="15">
    <source>
        <dbReference type="Proteomes" id="UP000270834"/>
    </source>
</evidence>
<reference evidence="5" key="11">
    <citation type="submission" date="2020-01" db="EMBL/GenBank/DDBJ databases">
        <title>Bacteria Cultured from War Wounds Associated with the Conflict in Eastern Ukraine.</title>
        <authorList>
            <person name="Snesrud E."/>
            <person name="Galac M.R."/>
            <person name="Mc Gann P."/>
            <person name="Valentine K."/>
            <person name="Viacheslav K."/>
        </authorList>
    </citation>
    <scope>NUCLEOTIDE SEQUENCE</scope>
    <source>
        <strain evidence="5">VNMU148</strain>
    </source>
</reference>
<evidence type="ECO:0000313" key="14">
    <source>
        <dbReference type="Proteomes" id="UP000253594"/>
    </source>
</evidence>
<dbReference type="RefSeq" id="WP_003089849.1">
    <property type="nucleotide sequence ID" value="NZ_AP014622.1"/>
</dbReference>
<accession>A0A080VCQ7</accession>
<feature type="transmembrane region" description="Helical" evidence="1">
    <location>
        <begin position="29"/>
        <end position="50"/>
    </location>
</feature>
<dbReference type="EMBL" id="QORE01000507">
    <property type="protein sequence ID" value="RCI73862.1"/>
    <property type="molecule type" value="Genomic_DNA"/>
</dbReference>
<dbReference type="OMA" id="GVFLMWI"/>
<evidence type="ECO:0000313" key="3">
    <source>
        <dbReference type="EMBL" id="CRO23739.1"/>
    </source>
</evidence>
<evidence type="ECO:0000313" key="18">
    <source>
        <dbReference type="Proteomes" id="UP000433532"/>
    </source>
</evidence>
<evidence type="ECO:0000313" key="2">
    <source>
        <dbReference type="EMBL" id="ALI58753.1"/>
    </source>
</evidence>
<name>A0A080VCQ7_PSEAI</name>
<dbReference type="EMBL" id="WOAD01000017">
    <property type="protein sequence ID" value="MUI37269.1"/>
    <property type="molecule type" value="Genomic_DNA"/>
</dbReference>
<dbReference type="EMBL" id="WXZT01000006">
    <property type="protein sequence ID" value="MZZ12661.1"/>
    <property type="molecule type" value="Genomic_DNA"/>
</dbReference>
<dbReference type="EMBL" id="CP136986">
    <property type="protein sequence ID" value="WOS80876.1"/>
    <property type="molecule type" value="Genomic_DNA"/>
</dbReference>
<dbReference type="Proteomes" id="UP000276985">
    <property type="component" value="Unassembled WGS sequence"/>
</dbReference>
<organism evidence="6 13">
    <name type="scientific">Pseudomonas aeruginosa</name>
    <dbReference type="NCBI Taxonomy" id="287"/>
    <lineage>
        <taxon>Bacteria</taxon>
        <taxon>Pseudomonadati</taxon>
        <taxon>Pseudomonadota</taxon>
        <taxon>Gammaproteobacteria</taxon>
        <taxon>Pseudomonadales</taxon>
        <taxon>Pseudomonadaceae</taxon>
        <taxon>Pseudomonas</taxon>
    </lineage>
</organism>
<dbReference type="Proteomes" id="UP000644192">
    <property type="component" value="Unassembled WGS sequence"/>
</dbReference>
<reference evidence="10 16" key="8">
    <citation type="submission" date="2018-12" db="EMBL/GenBank/DDBJ databases">
        <title>Pseudomonas aeruginosa Diversity Panel.</title>
        <authorList>
            <person name="Snesrud E."/>
            <person name="Mcgann P."/>
        </authorList>
    </citation>
    <scope>NUCLEOTIDE SEQUENCE [LARGE SCALE GENOMIC DNA]</scope>
    <source>
        <strain evidence="10 16">MRSN6241</strain>
    </source>
</reference>
<dbReference type="eggNOG" id="ENOG5032JP2">
    <property type="taxonomic scope" value="Bacteria"/>
</dbReference>